<proteinExistence type="inferred from homology"/>
<feature type="domain" description="Calcineurin-like phosphoesterase" evidence="6">
    <location>
        <begin position="1"/>
        <end position="97"/>
    </location>
</feature>
<reference evidence="8" key="1">
    <citation type="journal article" date="2019" name="Int. J. Syst. Evol. Microbiol.">
        <title>The Global Catalogue of Microorganisms (GCM) 10K type strain sequencing project: providing services to taxonomists for standard genome sequencing and annotation.</title>
        <authorList>
            <consortium name="The Broad Institute Genomics Platform"/>
            <consortium name="The Broad Institute Genome Sequencing Center for Infectious Disease"/>
            <person name="Wu L."/>
            <person name="Ma J."/>
        </authorList>
    </citation>
    <scope>NUCLEOTIDE SEQUENCE [LARGE SCALE GENOMIC DNA]</scope>
    <source>
        <strain evidence="8">CCUG 56698</strain>
    </source>
</reference>
<dbReference type="PANTHER" id="PTHR30337">
    <property type="entry name" value="COMPONENT OF ATP-DEPENDENT DSDNA EXONUCLEASE"/>
    <property type="match status" value="1"/>
</dbReference>
<dbReference type="InterPro" id="IPR050535">
    <property type="entry name" value="DNA_Repair-Maintenance_Comp"/>
</dbReference>
<keyword evidence="8" id="KW-1185">Reference proteome</keyword>
<evidence type="ECO:0000313" key="8">
    <source>
        <dbReference type="Proteomes" id="UP001596527"/>
    </source>
</evidence>
<keyword evidence="5 7" id="KW-0269">Exonuclease</keyword>
<evidence type="ECO:0000256" key="1">
    <source>
        <dbReference type="ARBA" id="ARBA00010555"/>
    </source>
</evidence>
<dbReference type="RefSeq" id="WP_380975584.1">
    <property type="nucleotide sequence ID" value="NZ_JBHTEF010000001.1"/>
</dbReference>
<comment type="caution">
    <text evidence="7">The sequence shown here is derived from an EMBL/GenBank/DDBJ whole genome shotgun (WGS) entry which is preliminary data.</text>
</comment>
<dbReference type="CDD" id="cd00840">
    <property type="entry name" value="MPP_Mre11_N"/>
    <property type="match status" value="1"/>
</dbReference>
<protein>
    <recommendedName>
        <fullName evidence="2">Nuclease SbcCD subunit D</fullName>
    </recommendedName>
</protein>
<evidence type="ECO:0000256" key="5">
    <source>
        <dbReference type="ARBA" id="ARBA00022839"/>
    </source>
</evidence>
<dbReference type="Proteomes" id="UP001596527">
    <property type="component" value="Unassembled WGS sequence"/>
</dbReference>
<dbReference type="PIRSF" id="PIRSF033093">
    <property type="entry name" value="UCP_ML1119"/>
    <property type="match status" value="1"/>
</dbReference>
<accession>A0ABW2SPX5</accession>
<evidence type="ECO:0000256" key="4">
    <source>
        <dbReference type="ARBA" id="ARBA00022801"/>
    </source>
</evidence>
<dbReference type="GO" id="GO:0004527">
    <property type="term" value="F:exonuclease activity"/>
    <property type="evidence" value="ECO:0007669"/>
    <property type="project" value="UniProtKB-KW"/>
</dbReference>
<evidence type="ECO:0000259" key="6">
    <source>
        <dbReference type="Pfam" id="PF00149"/>
    </source>
</evidence>
<dbReference type="PANTHER" id="PTHR30337:SF0">
    <property type="entry name" value="NUCLEASE SBCCD SUBUNIT D"/>
    <property type="match status" value="1"/>
</dbReference>
<dbReference type="Pfam" id="PF00149">
    <property type="entry name" value="Metallophos"/>
    <property type="match status" value="1"/>
</dbReference>
<name>A0ABW2SPX5_9ACTO</name>
<evidence type="ECO:0000313" key="7">
    <source>
        <dbReference type="EMBL" id="MFC7581889.1"/>
    </source>
</evidence>
<evidence type="ECO:0000256" key="3">
    <source>
        <dbReference type="ARBA" id="ARBA00022722"/>
    </source>
</evidence>
<gene>
    <name evidence="7" type="ORF">ACFQWG_11850</name>
</gene>
<organism evidence="7 8">
    <name type="scientific">Schaalia naturae</name>
    <dbReference type="NCBI Taxonomy" id="635203"/>
    <lineage>
        <taxon>Bacteria</taxon>
        <taxon>Bacillati</taxon>
        <taxon>Actinomycetota</taxon>
        <taxon>Actinomycetes</taxon>
        <taxon>Actinomycetales</taxon>
        <taxon>Actinomycetaceae</taxon>
        <taxon>Schaalia</taxon>
    </lineage>
</organism>
<dbReference type="EMBL" id="JBHTEF010000001">
    <property type="protein sequence ID" value="MFC7581889.1"/>
    <property type="molecule type" value="Genomic_DNA"/>
</dbReference>
<dbReference type="InterPro" id="IPR041796">
    <property type="entry name" value="Mre11_N"/>
</dbReference>
<keyword evidence="4" id="KW-0378">Hydrolase</keyword>
<dbReference type="SUPFAM" id="SSF56300">
    <property type="entry name" value="Metallo-dependent phosphatases"/>
    <property type="match status" value="1"/>
</dbReference>
<comment type="similarity">
    <text evidence="1">Belongs to the SbcD family.</text>
</comment>
<evidence type="ECO:0000256" key="2">
    <source>
        <dbReference type="ARBA" id="ARBA00013365"/>
    </source>
</evidence>
<dbReference type="Gene3D" id="3.60.21.10">
    <property type="match status" value="1"/>
</dbReference>
<dbReference type="InterPro" id="IPR029052">
    <property type="entry name" value="Metallo-depent_PP-like"/>
</dbReference>
<keyword evidence="3" id="KW-0540">Nuclease</keyword>
<sequence length="383" mass="40957">MRFIATADWQLGMTARFLDGQARPRFLQARLDAVRRIGELAGDRGAQFVVVCGDVFESNQLDRAIISRAFEVLRGFPVPVHLLPGNHDPLDAASLYDSATFAARTPEAVRVLREPGVCEVAPGVQLVAAPWFSKRPGQDLVARACAGLEPTPAGTIRIVAGHGAVSSLDPDAADPAAIDDAALRGLLDAGIAHVAVLGDRHSTTQVDPRIWYPGTPEVTDRAETDPGNVLVIDVDPATGDVTVEPVRVGRWAFTVVEQTLNAAEDVAALERRLAAIGAKERTAVWLRLSGTLTMADNARLERLLEEDRELFARLDLWERYRDLAVLPDGHDFADLHLGGFADQAVDELAGMAGAAAESDTDAESAQGALRLLYRLAGAAGGRS</sequence>
<dbReference type="InterPro" id="IPR004843">
    <property type="entry name" value="Calcineurin-like_PHP"/>
</dbReference>
<dbReference type="InterPro" id="IPR014577">
    <property type="entry name" value="UCP033093_metalloPase"/>
</dbReference>